<sequence length="166" mass="19429">MASRINIPNDFVCVCLSLGGDSCRRFPFRCLTFDEIHFPFRCLRMNNNSDDQWEIKKALEWSDCSRLSRLLLNKDLANVFVIPVLMGGAEAAKQKGVEVQVWDVDTKSLHSLVFRIWPSAQTHVFIKTWFDDFVLRRELKKGDVIGLHWDQSNQRFNFSVLYRRSN</sequence>
<name>A0ACB0LZA1_TRIPR</name>
<evidence type="ECO:0000313" key="2">
    <source>
        <dbReference type="Proteomes" id="UP001177021"/>
    </source>
</evidence>
<protein>
    <submittedName>
        <fullName evidence="1">Uncharacterized protein</fullName>
    </submittedName>
</protein>
<accession>A0ACB0LZA1</accession>
<evidence type="ECO:0000313" key="1">
    <source>
        <dbReference type="EMBL" id="CAJ2673827.1"/>
    </source>
</evidence>
<dbReference type="EMBL" id="CASHSV030000716">
    <property type="protein sequence ID" value="CAJ2673827.1"/>
    <property type="molecule type" value="Genomic_DNA"/>
</dbReference>
<proteinExistence type="predicted"/>
<comment type="caution">
    <text evidence="1">The sequence shown here is derived from an EMBL/GenBank/DDBJ whole genome shotgun (WGS) entry which is preliminary data.</text>
</comment>
<reference evidence="1" key="1">
    <citation type="submission" date="2023-10" db="EMBL/GenBank/DDBJ databases">
        <authorList>
            <person name="Rodriguez Cubillos JULIANA M."/>
            <person name="De Vega J."/>
        </authorList>
    </citation>
    <scope>NUCLEOTIDE SEQUENCE</scope>
</reference>
<dbReference type="Proteomes" id="UP001177021">
    <property type="component" value="Unassembled WGS sequence"/>
</dbReference>
<keyword evidence="2" id="KW-1185">Reference proteome</keyword>
<organism evidence="1 2">
    <name type="scientific">Trifolium pratense</name>
    <name type="common">Red clover</name>
    <dbReference type="NCBI Taxonomy" id="57577"/>
    <lineage>
        <taxon>Eukaryota</taxon>
        <taxon>Viridiplantae</taxon>
        <taxon>Streptophyta</taxon>
        <taxon>Embryophyta</taxon>
        <taxon>Tracheophyta</taxon>
        <taxon>Spermatophyta</taxon>
        <taxon>Magnoliopsida</taxon>
        <taxon>eudicotyledons</taxon>
        <taxon>Gunneridae</taxon>
        <taxon>Pentapetalae</taxon>
        <taxon>rosids</taxon>
        <taxon>fabids</taxon>
        <taxon>Fabales</taxon>
        <taxon>Fabaceae</taxon>
        <taxon>Papilionoideae</taxon>
        <taxon>50 kb inversion clade</taxon>
        <taxon>NPAAA clade</taxon>
        <taxon>Hologalegina</taxon>
        <taxon>IRL clade</taxon>
        <taxon>Trifolieae</taxon>
        <taxon>Trifolium</taxon>
    </lineage>
</organism>
<gene>
    <name evidence="1" type="ORF">MILVUS5_LOCUS37237</name>
</gene>